<evidence type="ECO:0000313" key="3">
    <source>
        <dbReference type="EMBL" id="KAA8582858.1"/>
    </source>
</evidence>
<feature type="region of interest" description="Disordered" evidence="1">
    <location>
        <begin position="1866"/>
        <end position="1909"/>
    </location>
</feature>
<feature type="compositionally biased region" description="Polar residues" evidence="1">
    <location>
        <begin position="1141"/>
        <end position="1153"/>
    </location>
</feature>
<dbReference type="InterPro" id="IPR050621">
    <property type="entry name" value="Tudor_domain_containing"/>
</dbReference>
<feature type="compositionally biased region" description="Acidic residues" evidence="1">
    <location>
        <begin position="1900"/>
        <end position="1909"/>
    </location>
</feature>
<feature type="region of interest" description="Disordered" evidence="1">
    <location>
        <begin position="1382"/>
        <end position="1402"/>
    </location>
</feature>
<evidence type="ECO:0000313" key="4">
    <source>
        <dbReference type="Proteomes" id="UP000327493"/>
    </source>
</evidence>
<reference evidence="3 4" key="1">
    <citation type="submission" date="2019-08" db="EMBL/GenBank/DDBJ databases">
        <title>A chromosome-level genome assembly, high-density linkage maps, and genome scans reveal the genomic architecture of hybrid incompatibilities underlying speciation via character displacement in darters (Percidae: Etheostominae).</title>
        <authorList>
            <person name="Moran R.L."/>
            <person name="Catchen J.M."/>
            <person name="Fuller R.C."/>
        </authorList>
    </citation>
    <scope>NUCLEOTIDE SEQUENCE [LARGE SCALE GENOMIC DNA]</scope>
    <source>
        <strain evidence="3">EspeVRDwgs_2016</strain>
        <tissue evidence="3">Muscle</tissue>
    </source>
</reference>
<sequence length="1909" mass="215028">MQSEHQKSSPSAPCALWPVDLKLTHLDWNPEATLIHFQGQYISICELDYNILQGEIQNIPKTKAAVDIGEFCLVEDLTSGRWYRGRVQKRKEDLFDVFLIDHGNVLSVDIIHISSCSNDLFILPPKIVCGFLSNVLLLHGCSHSVVDAYFSNLIGRNVTGYIQAFLPHKVLLLEAPDINVDLVRHGFGRHMDKDTFILLVEMLTEVPIKQNKEPVPDLLIEKPSGQEVFFNQSGLQGYDILSFCGPRLSCGTRAKVRVTAAVNPGRFYCQMTSMKTDLLEMSKKLAAANECRSKEHNQTTPENLGLLCSVKSKDGKWCRGFVQFLPVNSQLRVLFIDYGFFESVKVENVHSLPPELLSIPIMAFPCSLASLSNQEQVVKTQQLSFLKAGLLGKVLDVEIKSFDQEQHMYSISVIGAEDNHVKEPEPMQAHPRMKIESVFDTAELSPEGGYLYNETIMGEALGKTLDAEEVHVGSVFVGYVEHVQNPNRFWMRTQKRNDEFEEMMKKLADYYNQVKLEEDVLVKPELGTLCCAVYEKDMHFYRGIVTDTLKHGAEVLFMDFGNIEKVPHMLIKKIPETFASKSAFAFCCTLVNVVPLDEVWTSANADFFRQAVSNKALLVHVVQKRKNTFVVDLYEMGSDTNQSITELLISCKKAEYWNNIAIKPVVQNNIDLTEETTRPRCMVTSDISGDAEQMKDWEEEEKTCKNQTEKAQASACFKALRIKPGCNFAVHCSHIRSPLDFWCQPLDTLPALEELMDEVNQYYSTHTVPLQSGDQCCVTKSPIDGRWYRAFIIEKQKGYARVMMVDYGFTCQISELNIQAIMPEFVHLEGQGFRCSLPNLIKPADPEHSGYWSPMTCKWLKDFVLDSPSGLRCKVVFQFNVKHTGLCNAVELYNTQTQLSLTDLLSEHGLTSEGTILTKQQLTVFPESFVYSSFNLSPGNEEQVYITHVSSQWEVYCHLERNVESIQDLERKISDEGEKMMQASTRAVLRKLCLAKYFDGQWYRGVVHHVQSPLHLSVLFVDYGNTNISEKTHVMFIHEDSDLLSTPMQALKFCLASVSKEELYADVKEWLDGAILNKQVRAVIVGENEDGSFDVELFDGDVNINEKVKELILSVSPKPKTKNKTLHTKSSIKCKSRPKGKSSNSPTLKTRCTQVRFAPHKKKEKTKNYVHGKAEKNTKVNQQKEYHDTNTKSEQSQKTDTESPQLSCLPDIKVSAGFKAKCYVSYFDSVNSFFLQLSEDEPAILQMAEELNTSVLRDSLKTTTVLRISDLVLAEYEEDGALYRSAVKDCGGSSSYEVEFVDYGNSAVIGKEKIYSIPKEFLSQPRFGISCSLLDTSTYENDASFVDAVMEKPLMVDFVRHNEVQWEVKVELFEEATLEAAVENSTETKKEEKSGSSDIKEKVRSCEQVSKIERTTVDGENTERTLDDENFLLEPTPATLSNKLEEHRKSPTRNDITKNDSVDAIIHPTIQAKDTENGTVLSVLRNSHFYARLNKAGELLAALESSIDDNLHKCQIVPEENITQGYKCLVQVDKDKRWHRAVVQNVGQGKCQVLLVDQGITEEIPSGSIRRQCCKLTKIPDLAVLCKVNCLGLSEGDGAHQLWCETLKPLIGKEVELVFVCYSQDDKLWNVEIIVNGQFLVRQHTTTLQQDEEVLVLPAETKVGGGSYLDRSATQQLVFAPIDIDKAYSGFAAAVTTPFEFTVVLEDRLLVMNNVSIMLDALPEQMSPVPEAHLVPGTCCLLKSVTKNKWCRAEIVHVDTTAVLNLVDYGHCECISYEDCSKLKRLPEDIANLPKVTYPCVLRGVGVDGQWTDEAAVFFQQCLYQKILQIVFREFVSNTHWKVDILVDGVHVAKELVDAGHANYMDEQSSDKAAPHSPDSDEECGQEDDEDGKSDLSVDSSDEEEGKVS</sequence>
<proteinExistence type="predicted"/>
<feature type="domain" description="Tudor" evidence="2">
    <location>
        <begin position="65"/>
        <end position="123"/>
    </location>
</feature>
<feature type="compositionally biased region" description="Basic residues" evidence="1">
    <location>
        <begin position="1119"/>
        <end position="1140"/>
    </location>
</feature>
<dbReference type="Gene3D" id="2.40.50.90">
    <property type="match status" value="6"/>
</dbReference>
<feature type="domain" description="Tudor" evidence="2">
    <location>
        <begin position="1265"/>
        <end position="1324"/>
    </location>
</feature>
<feature type="domain" description="Tudor" evidence="2">
    <location>
        <begin position="523"/>
        <end position="581"/>
    </location>
</feature>
<feature type="compositionally biased region" description="Basic and acidic residues" evidence="1">
    <location>
        <begin position="1386"/>
        <end position="1402"/>
    </location>
</feature>
<evidence type="ECO:0000259" key="2">
    <source>
        <dbReference type="PROSITE" id="PS50304"/>
    </source>
</evidence>
<dbReference type="Proteomes" id="UP000327493">
    <property type="component" value="Chromosome 18"/>
</dbReference>
<gene>
    <name evidence="3" type="ORF">FQN60_015404</name>
</gene>
<dbReference type="SMART" id="SM00333">
    <property type="entry name" value="TUDOR"/>
    <property type="match status" value="8"/>
</dbReference>
<dbReference type="InterPro" id="IPR035437">
    <property type="entry name" value="SNase_OB-fold_sf"/>
</dbReference>
<feature type="domain" description="Tudor" evidence="2">
    <location>
        <begin position="986"/>
        <end position="1044"/>
    </location>
</feature>
<dbReference type="Gene3D" id="2.30.30.140">
    <property type="match status" value="8"/>
</dbReference>
<dbReference type="Pfam" id="PF00567">
    <property type="entry name" value="TUDOR"/>
    <property type="match status" value="8"/>
</dbReference>
<evidence type="ECO:0000256" key="1">
    <source>
        <dbReference type="SAM" id="MobiDB-lite"/>
    </source>
</evidence>
<dbReference type="PANTHER" id="PTHR22948:SF7">
    <property type="entry name" value="TUDOR DOMAIN-CONTAINING PROTEIN 15"/>
    <property type="match status" value="1"/>
</dbReference>
<feature type="compositionally biased region" description="Basic residues" evidence="1">
    <location>
        <begin position="1158"/>
        <end position="1170"/>
    </location>
</feature>
<protein>
    <recommendedName>
        <fullName evidence="2">Tudor domain-containing protein</fullName>
    </recommendedName>
</protein>
<feature type="compositionally biased region" description="Basic and acidic residues" evidence="1">
    <location>
        <begin position="1172"/>
        <end position="1201"/>
    </location>
</feature>
<dbReference type="PANTHER" id="PTHR22948">
    <property type="entry name" value="TUDOR DOMAIN CONTAINING PROTEIN"/>
    <property type="match status" value="1"/>
</dbReference>
<dbReference type="InterPro" id="IPR002999">
    <property type="entry name" value="Tudor"/>
</dbReference>
<keyword evidence="4" id="KW-1185">Reference proteome</keyword>
<dbReference type="EMBL" id="VOFY01000018">
    <property type="protein sequence ID" value="KAA8582858.1"/>
    <property type="molecule type" value="Genomic_DNA"/>
</dbReference>
<feature type="region of interest" description="Disordered" evidence="1">
    <location>
        <begin position="1119"/>
        <end position="1204"/>
    </location>
</feature>
<comment type="caution">
    <text evidence="3">The sequence shown here is derived from an EMBL/GenBank/DDBJ whole genome shotgun (WGS) entry which is preliminary data.</text>
</comment>
<feature type="compositionally biased region" description="Acidic residues" evidence="1">
    <location>
        <begin position="1880"/>
        <end position="1892"/>
    </location>
</feature>
<accession>A0A5J5CLL0</accession>
<feature type="domain" description="Tudor" evidence="2">
    <location>
        <begin position="769"/>
        <end position="828"/>
    </location>
</feature>
<feature type="domain" description="Tudor" evidence="2">
    <location>
        <begin position="1521"/>
        <end position="1579"/>
    </location>
</feature>
<dbReference type="SUPFAM" id="SSF63748">
    <property type="entry name" value="Tudor/PWWP/MBT"/>
    <property type="match status" value="8"/>
</dbReference>
<dbReference type="PROSITE" id="PS50304">
    <property type="entry name" value="TUDOR"/>
    <property type="match status" value="7"/>
</dbReference>
<feature type="domain" description="Tudor" evidence="2">
    <location>
        <begin position="301"/>
        <end position="359"/>
    </location>
</feature>
<organism evidence="3 4">
    <name type="scientific">Etheostoma spectabile</name>
    <name type="common">orangethroat darter</name>
    <dbReference type="NCBI Taxonomy" id="54343"/>
    <lineage>
        <taxon>Eukaryota</taxon>
        <taxon>Metazoa</taxon>
        <taxon>Chordata</taxon>
        <taxon>Craniata</taxon>
        <taxon>Vertebrata</taxon>
        <taxon>Euteleostomi</taxon>
        <taxon>Actinopterygii</taxon>
        <taxon>Neopterygii</taxon>
        <taxon>Teleostei</taxon>
        <taxon>Neoteleostei</taxon>
        <taxon>Acanthomorphata</taxon>
        <taxon>Eupercaria</taxon>
        <taxon>Perciformes</taxon>
        <taxon>Percoidei</taxon>
        <taxon>Percidae</taxon>
        <taxon>Etheostomatinae</taxon>
        <taxon>Etheostoma</taxon>
    </lineage>
</organism>
<name>A0A5J5CLL0_9PERO</name>